<feature type="transmembrane region" description="Helical" evidence="1">
    <location>
        <begin position="35"/>
        <end position="58"/>
    </location>
</feature>
<dbReference type="RefSeq" id="WP_389221771.1">
    <property type="nucleotide sequence ID" value="NZ_JBIACJ010000009.1"/>
</dbReference>
<keyword evidence="1" id="KW-0812">Transmembrane</keyword>
<evidence type="ECO:0000256" key="1">
    <source>
        <dbReference type="SAM" id="Phobius"/>
    </source>
</evidence>
<dbReference type="Proteomes" id="UP001601058">
    <property type="component" value="Unassembled WGS sequence"/>
</dbReference>
<keyword evidence="3" id="KW-1185">Reference proteome</keyword>
<evidence type="ECO:0000313" key="3">
    <source>
        <dbReference type="Proteomes" id="UP001601058"/>
    </source>
</evidence>
<reference evidence="2 3" key="1">
    <citation type="submission" date="2024-08" db="EMBL/GenBank/DDBJ databases">
        <title>Two novel Cytobacillus novel species.</title>
        <authorList>
            <person name="Liu G."/>
        </authorList>
    </citation>
    <scope>NUCLEOTIDE SEQUENCE [LARGE SCALE GENOMIC DNA]</scope>
    <source>
        <strain evidence="2 3">FJAT-53684</strain>
    </source>
</reference>
<keyword evidence="1" id="KW-0472">Membrane</keyword>
<gene>
    <name evidence="2" type="ORF">ACFYKT_16250</name>
</gene>
<organism evidence="2 3">
    <name type="scientific">Cytobacillus mangrovibacter</name>
    <dbReference type="NCBI Taxonomy" id="3299024"/>
    <lineage>
        <taxon>Bacteria</taxon>
        <taxon>Bacillati</taxon>
        <taxon>Bacillota</taxon>
        <taxon>Bacilli</taxon>
        <taxon>Bacillales</taxon>
        <taxon>Bacillaceae</taxon>
        <taxon>Cytobacillus</taxon>
    </lineage>
</organism>
<evidence type="ECO:0000313" key="2">
    <source>
        <dbReference type="EMBL" id="MFE8697893.1"/>
    </source>
</evidence>
<protein>
    <submittedName>
        <fullName evidence="2">Uncharacterized protein</fullName>
    </submittedName>
</protein>
<accession>A0ABW6K4J4</accession>
<comment type="caution">
    <text evidence="2">The sequence shown here is derived from an EMBL/GenBank/DDBJ whole genome shotgun (WGS) entry which is preliminary data.</text>
</comment>
<sequence length="160" mass="18611">MIARWLIINILTVFIIILWSLFQGFDSNYILLGKIIAQAAFILFLININMYFVFLLIRKSHIRNVKVNLAKISKKMMKYHVPIAITATILIIIHAAVMIIAHFEQLWKAKTVSGAVTIGILLILLYSGLLRRWKASGKRRRFHYVMAFIFFGFVLFHVFI</sequence>
<feature type="transmembrane region" description="Helical" evidence="1">
    <location>
        <begin position="112"/>
        <end position="130"/>
    </location>
</feature>
<feature type="transmembrane region" description="Helical" evidence="1">
    <location>
        <begin position="142"/>
        <end position="159"/>
    </location>
</feature>
<feature type="transmembrane region" description="Helical" evidence="1">
    <location>
        <begin position="5"/>
        <end position="23"/>
    </location>
</feature>
<proteinExistence type="predicted"/>
<name>A0ABW6K4J4_9BACI</name>
<keyword evidence="1" id="KW-1133">Transmembrane helix</keyword>
<dbReference type="EMBL" id="JBIACJ010000009">
    <property type="protein sequence ID" value="MFE8697893.1"/>
    <property type="molecule type" value="Genomic_DNA"/>
</dbReference>
<feature type="transmembrane region" description="Helical" evidence="1">
    <location>
        <begin position="79"/>
        <end position="100"/>
    </location>
</feature>